<evidence type="ECO:0000313" key="1">
    <source>
        <dbReference type="EMBL" id="KDN87266.1"/>
    </source>
</evidence>
<keyword evidence="1" id="KW-0808">Transferase</keyword>
<sequence length="282" mass="30865">MPGLVEALLEQWECRPDGAATHGQVGLVLPVRDAEGAAAVLKVSFPHPGNVHEPDAYTAWGGRGAVRLHRRDDARFAMLLERADPRTLADHPDLDEAVALAGRLTRTLAVAAPPGLPRLSEQAGPWAEELRRDADRLPRPLPRRVVDAAVATVRELGPEQPDTLVHGDLHFGNVLRAEREPWLAIDPKGRAGDPAYDGFTLLRSRVEELLAADDPHRAVLRRLAIYAEAAELDPERVRRWAQARAVSAAHWGREHGDPHWLVELADRTAELLSRSPAGPAAD</sequence>
<dbReference type="PATRIC" id="fig|1348663.4.peg.936"/>
<gene>
    <name evidence="1" type="ORF">KCH_09830</name>
</gene>
<dbReference type="GO" id="GO:0016773">
    <property type="term" value="F:phosphotransferase activity, alcohol group as acceptor"/>
    <property type="evidence" value="ECO:0007669"/>
    <property type="project" value="InterPro"/>
</dbReference>
<evidence type="ECO:0000313" key="2">
    <source>
        <dbReference type="Proteomes" id="UP000027178"/>
    </source>
</evidence>
<dbReference type="AlphaFoldDB" id="A0A066ZAD9"/>
<dbReference type="Gene3D" id="3.90.1200.10">
    <property type="match status" value="1"/>
</dbReference>
<dbReference type="HOGENOM" id="CLU_061172_2_1_11"/>
<dbReference type="eggNOG" id="COG3570">
    <property type="taxonomic scope" value="Bacteria"/>
</dbReference>
<keyword evidence="2" id="KW-1185">Reference proteome</keyword>
<organism evidence="1 2">
    <name type="scientific">Kitasatospora cheerisanensis KCTC 2395</name>
    <dbReference type="NCBI Taxonomy" id="1348663"/>
    <lineage>
        <taxon>Bacteria</taxon>
        <taxon>Bacillati</taxon>
        <taxon>Actinomycetota</taxon>
        <taxon>Actinomycetes</taxon>
        <taxon>Kitasatosporales</taxon>
        <taxon>Streptomycetaceae</taxon>
        <taxon>Kitasatospora</taxon>
    </lineage>
</organism>
<dbReference type="Pfam" id="PF04655">
    <property type="entry name" value="APH_6_hur"/>
    <property type="match status" value="1"/>
</dbReference>
<dbReference type="SUPFAM" id="SSF56112">
    <property type="entry name" value="Protein kinase-like (PK-like)"/>
    <property type="match status" value="1"/>
</dbReference>
<dbReference type="Proteomes" id="UP000027178">
    <property type="component" value="Unassembled WGS sequence"/>
</dbReference>
<dbReference type="InterPro" id="IPR006748">
    <property type="entry name" value="NH2Glyco/OHUrea_AB-resist_kin"/>
</dbReference>
<reference evidence="1 2" key="1">
    <citation type="submission" date="2014-05" db="EMBL/GenBank/DDBJ databases">
        <title>Draft Genome Sequence of Kitasatospora cheerisanensis KCTC 2395.</title>
        <authorList>
            <person name="Nam D.H."/>
        </authorList>
    </citation>
    <scope>NUCLEOTIDE SEQUENCE [LARGE SCALE GENOMIC DNA]</scope>
    <source>
        <strain evidence="1 2">KCTC 2395</strain>
    </source>
</reference>
<comment type="caution">
    <text evidence="1">The sequence shown here is derived from an EMBL/GenBank/DDBJ whole genome shotgun (WGS) entry which is preliminary data.</text>
</comment>
<accession>A0A066ZAD9</accession>
<keyword evidence="1" id="KW-0418">Kinase</keyword>
<name>A0A066ZAD9_9ACTN</name>
<dbReference type="GO" id="GO:0019748">
    <property type="term" value="P:secondary metabolic process"/>
    <property type="evidence" value="ECO:0007669"/>
    <property type="project" value="InterPro"/>
</dbReference>
<protein>
    <submittedName>
        <fullName evidence="1">Aminoglycoside/hydroxyurea antibiotic resistance kinase</fullName>
    </submittedName>
</protein>
<dbReference type="GO" id="GO:0016301">
    <property type="term" value="F:kinase activity"/>
    <property type="evidence" value="ECO:0007669"/>
    <property type="project" value="UniProtKB-KW"/>
</dbReference>
<proteinExistence type="predicted"/>
<dbReference type="EMBL" id="JNBY01000043">
    <property type="protein sequence ID" value="KDN87266.1"/>
    <property type="molecule type" value="Genomic_DNA"/>
</dbReference>
<dbReference type="InterPro" id="IPR011009">
    <property type="entry name" value="Kinase-like_dom_sf"/>
</dbReference>